<evidence type="ECO:0000256" key="4">
    <source>
        <dbReference type="SAM" id="MobiDB-lite"/>
    </source>
</evidence>
<organism evidence="6 7">
    <name type="scientific">Acrobeloides nanus</name>
    <dbReference type="NCBI Taxonomy" id="290746"/>
    <lineage>
        <taxon>Eukaryota</taxon>
        <taxon>Metazoa</taxon>
        <taxon>Ecdysozoa</taxon>
        <taxon>Nematoda</taxon>
        <taxon>Chromadorea</taxon>
        <taxon>Rhabditida</taxon>
        <taxon>Tylenchina</taxon>
        <taxon>Cephalobomorpha</taxon>
        <taxon>Cephaloboidea</taxon>
        <taxon>Cephalobidae</taxon>
        <taxon>Acrobeloides</taxon>
    </lineage>
</organism>
<name>A0A914C412_9BILA</name>
<evidence type="ECO:0000256" key="1">
    <source>
        <dbReference type="ARBA" id="ARBA00004123"/>
    </source>
</evidence>
<feature type="compositionally biased region" description="Basic and acidic residues" evidence="4">
    <location>
        <begin position="1"/>
        <end position="14"/>
    </location>
</feature>
<feature type="compositionally biased region" description="Basic residues" evidence="4">
    <location>
        <begin position="373"/>
        <end position="385"/>
    </location>
</feature>
<evidence type="ECO:0000313" key="7">
    <source>
        <dbReference type="WBParaSite" id="ACRNAN_Path_239.g887.t2"/>
    </source>
</evidence>
<comment type="similarity">
    <text evidence="3">Belongs to the UTP5 family.</text>
</comment>
<dbReference type="InterPro" id="IPR007148">
    <property type="entry name" value="SSU_processome_Utp12"/>
</dbReference>
<accession>A0A914C412</accession>
<dbReference type="PANTHER" id="PTHR44267:SF1">
    <property type="entry name" value="WD REPEAT-CONTAINING PROTEIN 43"/>
    <property type="match status" value="1"/>
</dbReference>
<feature type="region of interest" description="Disordered" evidence="4">
    <location>
        <begin position="340"/>
        <end position="463"/>
    </location>
</feature>
<evidence type="ECO:0000256" key="3">
    <source>
        <dbReference type="ARBA" id="ARBA00038335"/>
    </source>
</evidence>
<dbReference type="PANTHER" id="PTHR44267">
    <property type="entry name" value="WD REPEAT-CONTAINING PROTEIN 43"/>
    <property type="match status" value="1"/>
</dbReference>
<feature type="compositionally biased region" description="Basic residues" evidence="4">
    <location>
        <begin position="15"/>
        <end position="35"/>
    </location>
</feature>
<feature type="compositionally biased region" description="Acidic residues" evidence="4">
    <location>
        <begin position="390"/>
        <end position="417"/>
    </location>
</feature>
<feature type="domain" description="Small-subunit processome Utp12" evidence="5">
    <location>
        <begin position="96"/>
        <end position="198"/>
    </location>
</feature>
<dbReference type="GO" id="GO:0000462">
    <property type="term" value="P:maturation of SSU-rRNA from tricistronic rRNA transcript (SSU-rRNA, 5.8S rRNA, LSU-rRNA)"/>
    <property type="evidence" value="ECO:0007669"/>
    <property type="project" value="TreeGrafter"/>
</dbReference>
<proteinExistence type="inferred from homology"/>
<evidence type="ECO:0000313" key="6">
    <source>
        <dbReference type="Proteomes" id="UP000887540"/>
    </source>
</evidence>
<comment type="subcellular location">
    <subcellularLocation>
        <location evidence="1">Nucleus</location>
    </subcellularLocation>
</comment>
<dbReference type="AlphaFoldDB" id="A0A914C412"/>
<feature type="compositionally biased region" description="Acidic residues" evidence="4">
    <location>
        <begin position="279"/>
        <end position="299"/>
    </location>
</feature>
<reference evidence="7" key="1">
    <citation type="submission" date="2022-11" db="UniProtKB">
        <authorList>
            <consortium name="WormBaseParasite"/>
        </authorList>
    </citation>
    <scope>IDENTIFICATION</scope>
</reference>
<dbReference type="Pfam" id="PF04003">
    <property type="entry name" value="Utp12"/>
    <property type="match status" value="1"/>
</dbReference>
<feature type="compositionally biased region" description="Acidic residues" evidence="4">
    <location>
        <begin position="359"/>
        <end position="369"/>
    </location>
</feature>
<keyword evidence="2" id="KW-0539">Nucleus</keyword>
<feature type="region of interest" description="Disordered" evidence="4">
    <location>
        <begin position="278"/>
        <end position="314"/>
    </location>
</feature>
<dbReference type="GO" id="GO:0005730">
    <property type="term" value="C:nucleolus"/>
    <property type="evidence" value="ECO:0007669"/>
    <property type="project" value="TreeGrafter"/>
</dbReference>
<feature type="compositionally biased region" description="Basic and acidic residues" evidence="4">
    <location>
        <begin position="47"/>
        <end position="72"/>
    </location>
</feature>
<sequence length="463" mass="52940">MTMPKAEKSKDGVKHQRKTPKKQKPHRGKWQKRKNGGVDLPRKSSSSKKDSKEPTKSIDATKSEAKKSEEMQRVATSAADGQSFAVLLTQGILSGDEEKIESVIKNSDKATIIATVKKLPVVHLIPFLNHMEKRFREGKKEQMEIYLTWIRAVLSVHMSYLSSVRKLDHRLGTLGEWMSKRVNHLDRLMALQGKLQLIVDQMQHRSKPNLMAQQEPIILFQDDSALSDELSEDEEMDTGLFEDENGDFFDELKEELSNEEDENMEDISEAPTKLAIMETSDEEDESSEDLELDDSDQENVETQPTHSNGLKLEGPLKIEEFYSKFCILEDRLASDLDDFEFEQESDHSEAWWEDKELGDVDEDMEESDEPGTSRKRSKQLGKRKLREGEDKDEEMEVDDEEDSGEDEESEEESEEDEKIPSNPSKKLNGPHSAHMMNGRKGVDEDDDEFDEDEEGSSEDSDSD</sequence>
<keyword evidence="6" id="KW-1185">Reference proteome</keyword>
<dbReference type="WBParaSite" id="ACRNAN_Path_239.g887.t2">
    <property type="protein sequence ID" value="ACRNAN_Path_239.g887.t2"/>
    <property type="gene ID" value="ACRNAN_Path_239.g887"/>
</dbReference>
<evidence type="ECO:0000256" key="2">
    <source>
        <dbReference type="ARBA" id="ARBA00023242"/>
    </source>
</evidence>
<evidence type="ECO:0000259" key="5">
    <source>
        <dbReference type="Pfam" id="PF04003"/>
    </source>
</evidence>
<dbReference type="InterPro" id="IPR052414">
    <property type="entry name" value="U3_snoRNA-assoc_WDR"/>
</dbReference>
<protein>
    <submittedName>
        <fullName evidence="7">Small-subunit processome Utp12 domain-containing protein</fullName>
    </submittedName>
</protein>
<feature type="region of interest" description="Disordered" evidence="4">
    <location>
        <begin position="1"/>
        <end position="76"/>
    </location>
</feature>
<dbReference type="Proteomes" id="UP000887540">
    <property type="component" value="Unplaced"/>
</dbReference>
<feature type="compositionally biased region" description="Acidic residues" evidence="4">
    <location>
        <begin position="443"/>
        <end position="463"/>
    </location>
</feature>
<feature type="compositionally biased region" description="Basic and acidic residues" evidence="4">
    <location>
        <begin position="344"/>
        <end position="358"/>
    </location>
</feature>